<feature type="region of interest" description="Disordered" evidence="1">
    <location>
        <begin position="1"/>
        <end position="34"/>
    </location>
</feature>
<name>A0A2R6A901_9ARCH</name>
<gene>
    <name evidence="2" type="ORF">B9Q03_13850</name>
</gene>
<dbReference type="EMBL" id="NEXE01000336">
    <property type="protein sequence ID" value="PSN82839.1"/>
    <property type="molecule type" value="Genomic_DNA"/>
</dbReference>
<reference evidence="2 3" key="1">
    <citation type="submission" date="2017-04" db="EMBL/GenBank/DDBJ databases">
        <title>Novel microbial lineages endemic to geothermal iron-oxide mats fill important gaps in the evolutionary history of Archaea.</title>
        <authorList>
            <person name="Jay Z.J."/>
            <person name="Beam J.P."/>
            <person name="Dlakic M."/>
            <person name="Rusch D.B."/>
            <person name="Kozubal M.A."/>
            <person name="Inskeep W.P."/>
        </authorList>
    </citation>
    <scope>NUCLEOTIDE SEQUENCE [LARGE SCALE GENOMIC DNA]</scope>
    <source>
        <strain evidence="2">OSP_D</strain>
    </source>
</reference>
<evidence type="ECO:0000256" key="1">
    <source>
        <dbReference type="SAM" id="MobiDB-lite"/>
    </source>
</evidence>
<comment type="caution">
    <text evidence="2">The sequence shown here is derived from an EMBL/GenBank/DDBJ whole genome shotgun (WGS) entry which is preliminary data.</text>
</comment>
<protein>
    <submittedName>
        <fullName evidence="2">Uncharacterized protein</fullName>
    </submittedName>
</protein>
<dbReference type="Proteomes" id="UP000240322">
    <property type="component" value="Unassembled WGS sequence"/>
</dbReference>
<proteinExistence type="predicted"/>
<evidence type="ECO:0000313" key="2">
    <source>
        <dbReference type="EMBL" id="PSN82839.1"/>
    </source>
</evidence>
<evidence type="ECO:0000313" key="3">
    <source>
        <dbReference type="Proteomes" id="UP000240322"/>
    </source>
</evidence>
<sequence length="74" mass="7994">MCVRVPLPQPASGGLGSLSATTHPTAHAQPDHSNPEIHINLSILELLTTTQLSPKHACGRRHTLLFQKEKSGKH</sequence>
<organism evidence="2 3">
    <name type="scientific">Candidatus Marsarchaeota G2 archaeon OSP_D</name>
    <dbReference type="NCBI Taxonomy" id="1978157"/>
    <lineage>
        <taxon>Archaea</taxon>
        <taxon>Candidatus Marsarchaeota</taxon>
        <taxon>Candidatus Marsarchaeota group 2</taxon>
    </lineage>
</organism>
<dbReference type="AlphaFoldDB" id="A0A2R6A901"/>
<accession>A0A2R6A901</accession>